<organism evidence="1 2">
    <name type="scientific">Hymenobacter fodinae</name>
    <dbReference type="NCBI Taxonomy" id="2510796"/>
    <lineage>
        <taxon>Bacteria</taxon>
        <taxon>Pseudomonadati</taxon>
        <taxon>Bacteroidota</taxon>
        <taxon>Cytophagia</taxon>
        <taxon>Cytophagales</taxon>
        <taxon>Hymenobacteraceae</taxon>
        <taxon>Hymenobacter</taxon>
    </lineage>
</organism>
<gene>
    <name evidence="1" type="ORF">EU556_01645</name>
</gene>
<comment type="caution">
    <text evidence="1">The sequence shown here is derived from an EMBL/GenBank/DDBJ whole genome shotgun (WGS) entry which is preliminary data.</text>
</comment>
<dbReference type="InterPro" id="IPR053722">
    <property type="entry name" value="Curli_assembly_CsgC/AgfC"/>
</dbReference>
<dbReference type="InterPro" id="IPR047726">
    <property type="entry name" value="CsgH_dom"/>
</dbReference>
<evidence type="ECO:0008006" key="3">
    <source>
        <dbReference type="Google" id="ProtNLM"/>
    </source>
</evidence>
<evidence type="ECO:0000313" key="2">
    <source>
        <dbReference type="Proteomes" id="UP000298337"/>
    </source>
</evidence>
<reference evidence="1 2" key="1">
    <citation type="submission" date="2019-04" db="EMBL/GenBank/DDBJ databases">
        <authorList>
            <person name="Feng G."/>
            <person name="Zhang J."/>
            <person name="Zhu H."/>
        </authorList>
    </citation>
    <scope>NUCLEOTIDE SEQUENCE [LARGE SCALE GENOMIC DNA]</scope>
    <source>
        <strain evidence="1 2">92R-1</strain>
    </source>
</reference>
<dbReference type="Gene3D" id="2.60.40.2420">
    <property type="match status" value="1"/>
</dbReference>
<dbReference type="AlphaFoldDB" id="A0A4Z0PAH4"/>
<protein>
    <recommendedName>
        <fullName evidence="3">Curli assembly protein CsgC</fullName>
    </recommendedName>
</protein>
<accession>A0A4Z0PAH4</accession>
<dbReference type="Proteomes" id="UP000298337">
    <property type="component" value="Unassembled WGS sequence"/>
</dbReference>
<proteinExistence type="predicted"/>
<name>A0A4Z0PAH4_9BACT</name>
<keyword evidence="2" id="KW-1185">Reference proteome</keyword>
<sequence>MISETAAYRYELYLLRRGPGGQSANNQQGRFELGPGQTTTLSEVRLNFDERTSVVGQLRILDAAGHLVAQDSIRHTATHP</sequence>
<dbReference type="EMBL" id="SRLA01000001">
    <property type="protein sequence ID" value="TGE09564.1"/>
    <property type="molecule type" value="Genomic_DNA"/>
</dbReference>
<evidence type="ECO:0000313" key="1">
    <source>
        <dbReference type="EMBL" id="TGE09564.1"/>
    </source>
</evidence>
<dbReference type="NCBIfam" id="NF041112">
    <property type="entry name" value="chap_CsgH_alph"/>
    <property type="match status" value="1"/>
</dbReference>